<dbReference type="KEGG" id="abac:LuPra_05407"/>
<dbReference type="PATRIC" id="fig|1813736.3.peg.5688"/>
<dbReference type="InterPro" id="IPR016898">
    <property type="entry name" value="Polyphosphate_phosphotransfera"/>
</dbReference>
<dbReference type="Gene3D" id="3.40.50.300">
    <property type="entry name" value="P-loop containing nucleotide triphosphate hydrolases"/>
    <property type="match status" value="1"/>
</dbReference>
<organism evidence="5 6">
    <name type="scientific">Luteitalea pratensis</name>
    <dbReference type="NCBI Taxonomy" id="1855912"/>
    <lineage>
        <taxon>Bacteria</taxon>
        <taxon>Pseudomonadati</taxon>
        <taxon>Acidobacteriota</taxon>
        <taxon>Vicinamibacteria</taxon>
        <taxon>Vicinamibacterales</taxon>
        <taxon>Vicinamibacteraceae</taxon>
        <taxon>Luteitalea</taxon>
    </lineage>
</organism>
<dbReference type="InterPro" id="IPR022300">
    <property type="entry name" value="PPK2-rel_1"/>
</dbReference>
<dbReference type="EMBL" id="CP015136">
    <property type="protein sequence ID" value="AMY12135.1"/>
    <property type="molecule type" value="Genomic_DNA"/>
</dbReference>
<dbReference type="InterPro" id="IPR022488">
    <property type="entry name" value="PPK2-related"/>
</dbReference>
<dbReference type="RefSeq" id="WP_234800572.1">
    <property type="nucleotide sequence ID" value="NZ_CP015136.1"/>
</dbReference>
<keyword evidence="3" id="KW-0418">Kinase</keyword>
<sequence>MLTMKEITRLFRVEPGSRLRLKKHDTAWAGDRDLQRLKSDELKEKARSFVEQNLVKLAEAQEQLASNDIYSVLVVLQAIDAAGKDGMVKHVMSGLNPQGCQVFSFKRPSAEELDHDFLWRFWRALPERGRIGIFNRSYYEETLIVRVHPEVLERQRLPPGPRDKNFWNDRYEDINAFEKHLSRNGTLVLKFFLNISKREQKKRFMDRLDNPDKHWKFEMGDLHERAVWDEYQEAFEDTLTHTSTDWAPWWVIPSDNKWVSRALVSAILTEAIEGLGLKPRRIAEAQLAVLAEARKQLLSESES</sequence>
<evidence type="ECO:0000313" key="6">
    <source>
        <dbReference type="Proteomes" id="UP000076079"/>
    </source>
</evidence>
<dbReference type="Pfam" id="PF03976">
    <property type="entry name" value="PPK2"/>
    <property type="match status" value="1"/>
</dbReference>
<dbReference type="AlphaFoldDB" id="A0A143PU04"/>
<dbReference type="NCBIfam" id="TIGR03709">
    <property type="entry name" value="PPK2_rel_1"/>
    <property type="match status" value="1"/>
</dbReference>
<evidence type="ECO:0000256" key="2">
    <source>
        <dbReference type="ARBA" id="ARBA00022679"/>
    </source>
</evidence>
<evidence type="ECO:0000313" key="5">
    <source>
        <dbReference type="EMBL" id="AMY12135.1"/>
    </source>
</evidence>
<name>A0A143PU04_LUTPR</name>
<reference evidence="6" key="2">
    <citation type="submission" date="2016-04" db="EMBL/GenBank/DDBJ databases">
        <title>First Complete Genome Sequence of a Subdivision 6 Acidobacterium.</title>
        <authorList>
            <person name="Huang S."/>
            <person name="Vieira S."/>
            <person name="Bunk B."/>
            <person name="Riedel T."/>
            <person name="Sproeer C."/>
            <person name="Overmann J."/>
        </authorList>
    </citation>
    <scope>NUCLEOTIDE SEQUENCE [LARGE SCALE GENOMIC DNA]</scope>
    <source>
        <strain evidence="6">DSM 100886 HEG_-6_39</strain>
    </source>
</reference>
<proteinExistence type="inferred from homology"/>
<dbReference type="GO" id="GO:0008976">
    <property type="term" value="F:polyphosphate kinase activity"/>
    <property type="evidence" value="ECO:0007669"/>
    <property type="project" value="InterPro"/>
</dbReference>
<dbReference type="PANTHER" id="PTHR34383">
    <property type="entry name" value="POLYPHOSPHATE:AMP PHOSPHOTRANSFERASE-RELATED"/>
    <property type="match status" value="1"/>
</dbReference>
<evidence type="ECO:0000259" key="4">
    <source>
        <dbReference type="Pfam" id="PF03976"/>
    </source>
</evidence>
<dbReference type="GO" id="GO:0006797">
    <property type="term" value="P:polyphosphate metabolic process"/>
    <property type="evidence" value="ECO:0007669"/>
    <property type="project" value="InterPro"/>
</dbReference>
<evidence type="ECO:0000256" key="1">
    <source>
        <dbReference type="ARBA" id="ARBA00009924"/>
    </source>
</evidence>
<dbReference type="STRING" id="1855912.LuPra_05407"/>
<reference evidence="5 6" key="1">
    <citation type="journal article" date="2016" name="Genome Announc.">
        <title>First Complete Genome Sequence of a Subdivision 6 Acidobacterium Strain.</title>
        <authorList>
            <person name="Huang S."/>
            <person name="Vieira S."/>
            <person name="Bunk B."/>
            <person name="Riedel T."/>
            <person name="Sproer C."/>
            <person name="Overmann J."/>
        </authorList>
    </citation>
    <scope>NUCLEOTIDE SEQUENCE [LARGE SCALE GENOMIC DNA]</scope>
    <source>
        <strain evidence="6">DSM 100886 HEG_-6_39</strain>
    </source>
</reference>
<dbReference type="SUPFAM" id="SSF52540">
    <property type="entry name" value="P-loop containing nucleoside triphosphate hydrolases"/>
    <property type="match status" value="1"/>
</dbReference>
<dbReference type="Proteomes" id="UP000076079">
    <property type="component" value="Chromosome"/>
</dbReference>
<dbReference type="PANTHER" id="PTHR34383:SF3">
    <property type="entry name" value="POLYPHOSPHATE:AMP PHOSPHOTRANSFERASE"/>
    <property type="match status" value="1"/>
</dbReference>
<protein>
    <submittedName>
        <fullName evidence="5">Polyphosphate:nucleotide phosphotransferase, PPK2 family</fullName>
    </submittedName>
</protein>
<comment type="similarity">
    <text evidence="1">Belongs to the polyphosphate kinase 2 (PPK2) family. Class I subfamily.</text>
</comment>
<dbReference type="InterPro" id="IPR027417">
    <property type="entry name" value="P-loop_NTPase"/>
</dbReference>
<keyword evidence="6" id="KW-1185">Reference proteome</keyword>
<feature type="domain" description="Polyphosphate kinase-2-related" evidence="4">
    <location>
        <begin position="47"/>
        <end position="273"/>
    </location>
</feature>
<accession>A0A143PU04</accession>
<evidence type="ECO:0000256" key="3">
    <source>
        <dbReference type="ARBA" id="ARBA00022777"/>
    </source>
</evidence>
<dbReference type="PIRSF" id="PIRSF028756">
    <property type="entry name" value="PPK2_prd"/>
    <property type="match status" value="1"/>
</dbReference>
<keyword evidence="2 5" id="KW-0808">Transferase</keyword>
<gene>
    <name evidence="5" type="ORF">LuPra_05407</name>
</gene>